<sequence>MKTLKTREYAHRVRSGLQWALAIVVVGGLIATLLLPGRPISSALIGIAAATVIIEVSAFSISKMVDSDDLGIGWVIADYLIKIAAIALAILIPKSVGGFNLPVIAAIVVASIVVTLVIQLRSMQVKLEES</sequence>
<keyword evidence="1" id="KW-0812">Transmembrane</keyword>
<feature type="transmembrane region" description="Helical" evidence="1">
    <location>
        <begin position="98"/>
        <end position="118"/>
    </location>
</feature>
<reference evidence="2 3" key="1">
    <citation type="submission" date="2019-08" db="EMBL/GenBank/DDBJ databases">
        <title>In-depth cultivation of the pig gut microbiome towards novel bacterial diversity and tailored functional studies.</title>
        <authorList>
            <person name="Wylensek D."/>
            <person name="Hitch T.C.A."/>
            <person name="Clavel T."/>
        </authorList>
    </citation>
    <scope>NUCLEOTIDE SEQUENCE [LARGE SCALE GENOMIC DNA]</scope>
    <source>
        <strain evidence="2 3">WB03_NA08</strain>
    </source>
</reference>
<feature type="transmembrane region" description="Helical" evidence="1">
    <location>
        <begin position="71"/>
        <end position="92"/>
    </location>
</feature>
<dbReference type="Proteomes" id="UP000470875">
    <property type="component" value="Unassembled WGS sequence"/>
</dbReference>
<keyword evidence="1" id="KW-0472">Membrane</keyword>
<proteinExistence type="predicted"/>
<dbReference type="RefSeq" id="WP_154545377.1">
    <property type="nucleotide sequence ID" value="NZ_VULO01000009.1"/>
</dbReference>
<evidence type="ECO:0000256" key="1">
    <source>
        <dbReference type="SAM" id="Phobius"/>
    </source>
</evidence>
<evidence type="ECO:0000313" key="2">
    <source>
        <dbReference type="EMBL" id="MSS84734.1"/>
    </source>
</evidence>
<feature type="transmembrane region" description="Helical" evidence="1">
    <location>
        <begin position="40"/>
        <end position="59"/>
    </location>
</feature>
<organism evidence="2 3">
    <name type="scientific">Scrofimicrobium canadense</name>
    <dbReference type="NCBI Taxonomy" id="2652290"/>
    <lineage>
        <taxon>Bacteria</taxon>
        <taxon>Bacillati</taxon>
        <taxon>Actinomycetota</taxon>
        <taxon>Actinomycetes</taxon>
        <taxon>Actinomycetales</taxon>
        <taxon>Actinomycetaceae</taxon>
        <taxon>Scrofimicrobium</taxon>
    </lineage>
</organism>
<comment type="caution">
    <text evidence="2">The sequence shown here is derived from an EMBL/GenBank/DDBJ whole genome shotgun (WGS) entry which is preliminary data.</text>
</comment>
<keyword evidence="3" id="KW-1185">Reference proteome</keyword>
<gene>
    <name evidence="2" type="ORF">FYJ24_08150</name>
</gene>
<name>A0A6N7VSI3_9ACTO</name>
<dbReference type="EMBL" id="VULO01000009">
    <property type="protein sequence ID" value="MSS84734.1"/>
    <property type="molecule type" value="Genomic_DNA"/>
</dbReference>
<keyword evidence="1" id="KW-1133">Transmembrane helix</keyword>
<accession>A0A6N7VSI3</accession>
<feature type="transmembrane region" description="Helical" evidence="1">
    <location>
        <begin position="16"/>
        <end position="34"/>
    </location>
</feature>
<evidence type="ECO:0000313" key="3">
    <source>
        <dbReference type="Proteomes" id="UP000470875"/>
    </source>
</evidence>
<protein>
    <submittedName>
        <fullName evidence="2">Uncharacterized protein</fullName>
    </submittedName>
</protein>
<dbReference type="AlphaFoldDB" id="A0A6N7VSI3"/>